<name>A0A2W1K1D1_ACIFR</name>
<feature type="signal peptide" evidence="1">
    <location>
        <begin position="1"/>
        <end position="27"/>
    </location>
</feature>
<dbReference type="AlphaFoldDB" id="A0A2W1K1D1"/>
<protein>
    <recommendedName>
        <fullName evidence="4">DUF4399 domain-containing protein</fullName>
    </recommendedName>
</protein>
<keyword evidence="1" id="KW-0732">Signal</keyword>
<dbReference type="Proteomes" id="UP000248886">
    <property type="component" value="Unassembled WGS sequence"/>
</dbReference>
<evidence type="ECO:0000313" key="2">
    <source>
        <dbReference type="EMBL" id="PZD80446.1"/>
    </source>
</evidence>
<accession>A0A2W1K1D1</accession>
<evidence type="ECO:0008006" key="4">
    <source>
        <dbReference type="Google" id="ProtNLM"/>
    </source>
</evidence>
<gene>
    <name evidence="2" type="ORF">DN052_13225</name>
</gene>
<feature type="chain" id="PRO_5016119883" description="DUF4399 domain-containing protein" evidence="1">
    <location>
        <begin position="28"/>
        <end position="143"/>
    </location>
</feature>
<dbReference type="GeneID" id="65279494"/>
<comment type="caution">
    <text evidence="2">The sequence shown here is derived from an EMBL/GenBank/DDBJ whole genome shotgun (WGS) entry which is preliminary data.</text>
</comment>
<dbReference type="RefSeq" id="WP_009562767.1">
    <property type="nucleotide sequence ID" value="NZ_AP025160.1"/>
</dbReference>
<dbReference type="EMBL" id="QKQP01000006">
    <property type="protein sequence ID" value="PZD80446.1"/>
    <property type="molecule type" value="Genomic_DNA"/>
</dbReference>
<proteinExistence type="predicted"/>
<evidence type="ECO:0000256" key="1">
    <source>
        <dbReference type="SAM" id="SignalP"/>
    </source>
</evidence>
<reference evidence="2 3" key="1">
    <citation type="submission" date="2018-06" db="EMBL/GenBank/DDBJ databases">
        <title>Draft sequence of Acidithiobacillus ferrooxidans CCM 4253.</title>
        <authorList>
            <person name="Moya-Beltran A."/>
            <person name="Castro M."/>
            <person name="Covarrubias P.C."/>
            <person name="Issotta F."/>
            <person name="Janiczek O."/>
            <person name="Mandl M."/>
            <person name="Kucera J."/>
            <person name="Quatrini R."/>
        </authorList>
    </citation>
    <scope>NUCLEOTIDE SEQUENCE [LARGE SCALE GENOMIC DNA]</scope>
    <source>
        <strain evidence="2 3">CCM 4253</strain>
    </source>
</reference>
<dbReference type="OrthoDB" id="5298051at2"/>
<sequence length="143" mass="14788">MSPDIRRILLVAAVSLCPMMVSLGAAASPPLQLAMNGNPVGKMPQGSGTTPSGLKYIQILAPANGAEIAAGVPVVLSYDVTLAPNGNHIHFYVDNHMAGLSHELKGTFSLGTLAPGTHDICIKEATVAHVLIGVNRCILVTVK</sequence>
<evidence type="ECO:0000313" key="3">
    <source>
        <dbReference type="Proteomes" id="UP000248886"/>
    </source>
</evidence>
<organism evidence="2 3">
    <name type="scientific">Acidithiobacillus ferrooxidans</name>
    <name type="common">Thiobacillus ferrooxidans</name>
    <dbReference type="NCBI Taxonomy" id="920"/>
    <lineage>
        <taxon>Bacteria</taxon>
        <taxon>Pseudomonadati</taxon>
        <taxon>Pseudomonadota</taxon>
        <taxon>Acidithiobacillia</taxon>
        <taxon>Acidithiobacillales</taxon>
        <taxon>Acidithiobacillaceae</taxon>
        <taxon>Acidithiobacillus</taxon>
    </lineage>
</organism>